<protein>
    <submittedName>
        <fullName evidence="1">Uncharacterized protein</fullName>
    </submittedName>
</protein>
<name>A0A6J5Q0C1_9CAUD</name>
<sequence length="64" mass="7066">MTYLEREQEANNIVDDILDEYGLELLPVIDLDVAIETVGTYGHEGEDLEEIAKMIVSITAGALN</sequence>
<proteinExistence type="predicted"/>
<accession>A0A6J5Q0C1</accession>
<dbReference type="EMBL" id="LR796923">
    <property type="protein sequence ID" value="CAB4175091.1"/>
    <property type="molecule type" value="Genomic_DNA"/>
</dbReference>
<reference evidence="1" key="1">
    <citation type="submission" date="2020-05" db="EMBL/GenBank/DDBJ databases">
        <authorList>
            <person name="Chiriac C."/>
            <person name="Salcher M."/>
            <person name="Ghai R."/>
            <person name="Kavagutti S V."/>
        </authorList>
    </citation>
    <scope>NUCLEOTIDE SEQUENCE</scope>
</reference>
<evidence type="ECO:0000313" key="1">
    <source>
        <dbReference type="EMBL" id="CAB4175091.1"/>
    </source>
</evidence>
<gene>
    <name evidence="1" type="ORF">UFOVP972_111</name>
</gene>
<organism evidence="1">
    <name type="scientific">uncultured Caudovirales phage</name>
    <dbReference type="NCBI Taxonomy" id="2100421"/>
    <lineage>
        <taxon>Viruses</taxon>
        <taxon>Duplodnaviria</taxon>
        <taxon>Heunggongvirae</taxon>
        <taxon>Uroviricota</taxon>
        <taxon>Caudoviricetes</taxon>
        <taxon>Peduoviridae</taxon>
        <taxon>Maltschvirus</taxon>
        <taxon>Maltschvirus maltsch</taxon>
    </lineage>
</organism>